<comment type="pathway">
    <text evidence="7">Lipid metabolism; fatty acid biosynthesis.</text>
</comment>
<comment type="function">
    <text evidence="7">Carrier of the growing fatty acid chain in fatty acid biosynthesis.</text>
</comment>
<dbReference type="STRING" id="525365.HMPREF0548_0280"/>
<proteinExistence type="inferred from homology"/>
<keyword evidence="7" id="KW-0963">Cytoplasm</keyword>
<dbReference type="HOGENOM" id="CLU_108696_5_0_9"/>
<evidence type="ECO:0000256" key="2">
    <source>
        <dbReference type="ARBA" id="ARBA00022516"/>
    </source>
</evidence>
<dbReference type="PANTHER" id="PTHR20863:SF76">
    <property type="entry name" value="CARRIER DOMAIN-CONTAINING PROTEIN"/>
    <property type="match status" value="1"/>
</dbReference>
<dbReference type="HAMAP" id="MF_01217">
    <property type="entry name" value="Acyl_carrier"/>
    <property type="match status" value="1"/>
</dbReference>
<name>C2EKW2_9LACO</name>
<keyword evidence="1 7" id="KW-0596">Phosphopantetheine</keyword>
<keyword evidence="3 7" id="KW-0597">Phosphoprotein</keyword>
<keyword evidence="10" id="KW-1185">Reference proteome</keyword>
<dbReference type="PROSITE" id="PS50075">
    <property type="entry name" value="CARRIER"/>
    <property type="match status" value="1"/>
</dbReference>
<accession>C2EKW2</accession>
<evidence type="ECO:0000256" key="3">
    <source>
        <dbReference type="ARBA" id="ARBA00022553"/>
    </source>
</evidence>
<dbReference type="EMBL" id="ACGU01000014">
    <property type="protein sequence ID" value="EEJ72819.1"/>
    <property type="molecule type" value="Genomic_DNA"/>
</dbReference>
<reference evidence="9 10" key="1">
    <citation type="submission" date="2009-01" db="EMBL/GenBank/DDBJ databases">
        <authorList>
            <person name="Qin X."/>
            <person name="Bachman B."/>
            <person name="Battles P."/>
            <person name="Bell A."/>
            <person name="Bess C."/>
            <person name="Bickham C."/>
            <person name="Chaboub L."/>
            <person name="Chen D."/>
            <person name="Coyle M."/>
            <person name="Deiros D.R."/>
            <person name="Dinh H."/>
            <person name="Forbes L."/>
            <person name="Fowler G."/>
            <person name="Francisco L."/>
            <person name="Fu Q."/>
            <person name="Gubbala S."/>
            <person name="Hale W."/>
            <person name="Han Y."/>
            <person name="Hemphill L."/>
            <person name="Highlander S.K."/>
            <person name="Hirani K."/>
            <person name="Hogues M."/>
            <person name="Jackson L."/>
            <person name="Jakkamsetti A."/>
            <person name="Javaid M."/>
            <person name="Jiang H."/>
            <person name="Korchina V."/>
            <person name="Kovar C."/>
            <person name="Lara F."/>
            <person name="Lee S."/>
            <person name="Mata R."/>
            <person name="Mathew T."/>
            <person name="Moen C."/>
            <person name="Morales K."/>
            <person name="Munidasa M."/>
            <person name="Nazareth L."/>
            <person name="Ngo R."/>
            <person name="Nguyen L."/>
            <person name="Okwuonu G."/>
            <person name="Ongeri F."/>
            <person name="Patil S."/>
            <person name="Petrosino J."/>
            <person name="Pham C."/>
            <person name="Pham P."/>
            <person name="Pu L.-L."/>
            <person name="Puazo M."/>
            <person name="Raj R."/>
            <person name="Reid J."/>
            <person name="Rouhana J."/>
            <person name="Saada N."/>
            <person name="Shang Y."/>
            <person name="Simmons D."/>
            <person name="Thornton R."/>
            <person name="Warren J."/>
            <person name="Weissenberger G."/>
            <person name="Zhang J."/>
            <person name="Zhang L."/>
            <person name="Zhou C."/>
            <person name="Zhu D."/>
            <person name="Muzny D."/>
            <person name="Worley K."/>
            <person name="Gibbs R."/>
        </authorList>
    </citation>
    <scope>NUCLEOTIDE SEQUENCE [LARGE SCALE GENOMIC DNA]</scope>
    <source>
        <strain evidence="9 10">DSM 16047</strain>
    </source>
</reference>
<gene>
    <name evidence="7" type="primary">acpP</name>
    <name evidence="9" type="ORF">HMPREF0548_0280</name>
</gene>
<evidence type="ECO:0000256" key="6">
    <source>
        <dbReference type="ARBA" id="ARBA00023160"/>
    </source>
</evidence>
<dbReference type="NCBIfam" id="NF002150">
    <property type="entry name" value="PRK00982.1-4"/>
    <property type="match status" value="1"/>
</dbReference>
<keyword evidence="6 7" id="KW-0275">Fatty acid biosynthesis</keyword>
<comment type="caution">
    <text evidence="9">The sequence shown here is derived from an EMBL/GenBank/DDBJ whole genome shotgun (WGS) entry which is preliminary data.</text>
</comment>
<dbReference type="AlphaFoldDB" id="C2EKW2"/>
<dbReference type="PATRIC" id="fig|525365.8.peg.110"/>
<dbReference type="GO" id="GO:0000036">
    <property type="term" value="F:acyl carrier activity"/>
    <property type="evidence" value="ECO:0007669"/>
    <property type="project" value="UniProtKB-UniRule"/>
</dbReference>
<dbReference type="Gene3D" id="1.10.1200.10">
    <property type="entry name" value="ACP-like"/>
    <property type="match status" value="1"/>
</dbReference>
<comment type="similarity">
    <text evidence="7">Belongs to the acyl carrier protein (ACP) family.</text>
</comment>
<evidence type="ECO:0000256" key="4">
    <source>
        <dbReference type="ARBA" id="ARBA00022832"/>
    </source>
</evidence>
<keyword evidence="4 7" id="KW-0276">Fatty acid metabolism</keyword>
<evidence type="ECO:0000313" key="10">
    <source>
        <dbReference type="Proteomes" id="UP000005583"/>
    </source>
</evidence>
<evidence type="ECO:0000259" key="8">
    <source>
        <dbReference type="PROSITE" id="PS50075"/>
    </source>
</evidence>
<dbReference type="Pfam" id="PF00550">
    <property type="entry name" value="PP-binding"/>
    <property type="match status" value="1"/>
</dbReference>
<dbReference type="GO" id="GO:0009245">
    <property type="term" value="P:lipid A biosynthetic process"/>
    <property type="evidence" value="ECO:0007669"/>
    <property type="project" value="TreeGrafter"/>
</dbReference>
<feature type="domain" description="Carrier" evidence="8">
    <location>
        <begin position="3"/>
        <end position="82"/>
    </location>
</feature>
<evidence type="ECO:0000256" key="5">
    <source>
        <dbReference type="ARBA" id="ARBA00023098"/>
    </source>
</evidence>
<dbReference type="InterPro" id="IPR009081">
    <property type="entry name" value="PP-bd_ACP"/>
</dbReference>
<dbReference type="SUPFAM" id="SSF47336">
    <property type="entry name" value="ACP-like"/>
    <property type="match status" value="1"/>
</dbReference>
<dbReference type="UniPathway" id="UPA00094"/>
<dbReference type="GO" id="GO:0005829">
    <property type="term" value="C:cytosol"/>
    <property type="evidence" value="ECO:0007669"/>
    <property type="project" value="TreeGrafter"/>
</dbReference>
<evidence type="ECO:0000256" key="7">
    <source>
        <dbReference type="HAMAP-Rule" id="MF_01217"/>
    </source>
</evidence>
<dbReference type="GO" id="GO:0016020">
    <property type="term" value="C:membrane"/>
    <property type="evidence" value="ECO:0007669"/>
    <property type="project" value="GOC"/>
</dbReference>
<evidence type="ECO:0000256" key="1">
    <source>
        <dbReference type="ARBA" id="ARBA00022450"/>
    </source>
</evidence>
<sequence length="83" mass="9641">MKMTKEEILKDVQDIAQDELDVEPDKITMDTNIKEDLDADSLDLFEIMNELEDKYDIELDTDDSIQTVGQLVDFVKKQMDAQK</sequence>
<dbReference type="PANTHER" id="PTHR20863">
    <property type="entry name" value="ACYL CARRIER PROTEIN"/>
    <property type="match status" value="1"/>
</dbReference>
<comment type="PTM">
    <text evidence="7">4'-phosphopantetheine is transferred from CoA to a specific serine of apo-ACP by AcpS. This modification is essential for activity because fatty acids are bound in thioester linkage to the sulfhydryl of the prosthetic group.</text>
</comment>
<organism evidence="9 10">
    <name type="scientific">Lactobacillus ultunensis DSM 16047</name>
    <dbReference type="NCBI Taxonomy" id="525365"/>
    <lineage>
        <taxon>Bacteria</taxon>
        <taxon>Bacillati</taxon>
        <taxon>Bacillota</taxon>
        <taxon>Bacilli</taxon>
        <taxon>Lactobacillales</taxon>
        <taxon>Lactobacillaceae</taxon>
        <taxon>Lactobacillus</taxon>
    </lineage>
</organism>
<keyword evidence="5 7" id="KW-0443">Lipid metabolism</keyword>
<dbReference type="Proteomes" id="UP000005583">
    <property type="component" value="Unassembled WGS sequence"/>
</dbReference>
<dbReference type="GO" id="GO:0000035">
    <property type="term" value="F:acyl binding"/>
    <property type="evidence" value="ECO:0007669"/>
    <property type="project" value="TreeGrafter"/>
</dbReference>
<comment type="subcellular location">
    <subcellularLocation>
        <location evidence="7">Cytoplasm</location>
    </subcellularLocation>
</comment>
<evidence type="ECO:0000313" key="9">
    <source>
        <dbReference type="EMBL" id="EEJ72819.1"/>
    </source>
</evidence>
<dbReference type="eggNOG" id="COG0236">
    <property type="taxonomic scope" value="Bacteria"/>
</dbReference>
<keyword evidence="2 7" id="KW-0444">Lipid biosynthesis</keyword>
<dbReference type="InterPro" id="IPR003231">
    <property type="entry name" value="ACP"/>
</dbReference>
<feature type="modified residue" description="O-(pantetheine 4'-phosphoryl)serine" evidence="7">
    <location>
        <position position="41"/>
    </location>
</feature>
<dbReference type="InterPro" id="IPR036736">
    <property type="entry name" value="ACP-like_sf"/>
</dbReference>
<protein>
    <recommendedName>
        <fullName evidence="7">Acyl carrier protein</fullName>
        <shortName evidence="7">ACP</shortName>
    </recommendedName>
</protein>